<evidence type="ECO:0000256" key="4">
    <source>
        <dbReference type="ARBA" id="ARBA00022824"/>
    </source>
</evidence>
<feature type="transmembrane region" description="Helical" evidence="7">
    <location>
        <begin position="15"/>
        <end position="32"/>
    </location>
</feature>
<evidence type="ECO:0000256" key="3">
    <source>
        <dbReference type="ARBA" id="ARBA00022723"/>
    </source>
</evidence>
<evidence type="ECO:0000256" key="1">
    <source>
        <dbReference type="ARBA" id="ARBA00004240"/>
    </source>
</evidence>
<dbReference type="PANTHER" id="PTHR10281:SF72">
    <property type="entry name" value="NEUDESIN"/>
    <property type="match status" value="1"/>
</dbReference>
<evidence type="ECO:0000259" key="8">
    <source>
        <dbReference type="SMART" id="SM01117"/>
    </source>
</evidence>
<reference evidence="9 10" key="1">
    <citation type="journal article" date="2018" name="MBio">
        <title>Comparative Genomics Reveals the Core Gene Toolbox for the Fungus-Insect Symbiosis.</title>
        <authorList>
            <person name="Wang Y."/>
            <person name="Stata M."/>
            <person name="Wang W."/>
            <person name="Stajich J.E."/>
            <person name="White M.M."/>
            <person name="Moncalvo J.M."/>
        </authorList>
    </citation>
    <scope>NUCLEOTIDE SEQUENCE [LARGE SCALE GENOMIC DNA]</scope>
    <source>
        <strain evidence="9 10">SWE-8-4</strain>
    </source>
</reference>
<dbReference type="GO" id="GO:0016020">
    <property type="term" value="C:membrane"/>
    <property type="evidence" value="ECO:0007669"/>
    <property type="project" value="TreeGrafter"/>
</dbReference>
<keyword evidence="4" id="KW-0256">Endoplasmic reticulum</keyword>
<evidence type="ECO:0000256" key="5">
    <source>
        <dbReference type="ARBA" id="ARBA00023004"/>
    </source>
</evidence>
<name>A0A2T9Z0C3_9FUNG</name>
<dbReference type="PANTHER" id="PTHR10281">
    <property type="entry name" value="MEMBRANE-ASSOCIATED PROGESTERONE RECEPTOR COMPONENT-RELATED"/>
    <property type="match status" value="1"/>
</dbReference>
<evidence type="ECO:0000256" key="6">
    <source>
        <dbReference type="ARBA" id="ARBA00038357"/>
    </source>
</evidence>
<dbReference type="Gene3D" id="3.10.120.10">
    <property type="entry name" value="Cytochrome b5-like heme/steroid binding domain"/>
    <property type="match status" value="1"/>
</dbReference>
<comment type="similarity">
    <text evidence="6">Belongs to the cytochrome b5 family. MAPR subfamily.</text>
</comment>
<evidence type="ECO:0000313" key="10">
    <source>
        <dbReference type="Proteomes" id="UP000245383"/>
    </source>
</evidence>
<dbReference type="InterPro" id="IPR036400">
    <property type="entry name" value="Cyt_B5-like_heme/steroid_sf"/>
</dbReference>
<keyword evidence="3" id="KW-0479">Metal-binding</keyword>
<dbReference type="Proteomes" id="UP000245383">
    <property type="component" value="Unassembled WGS sequence"/>
</dbReference>
<keyword evidence="2" id="KW-0349">Heme</keyword>
<organism evidence="9 10">
    <name type="scientific">Smittium simulii</name>
    <dbReference type="NCBI Taxonomy" id="133385"/>
    <lineage>
        <taxon>Eukaryota</taxon>
        <taxon>Fungi</taxon>
        <taxon>Fungi incertae sedis</taxon>
        <taxon>Zoopagomycota</taxon>
        <taxon>Kickxellomycotina</taxon>
        <taxon>Harpellomycetes</taxon>
        <taxon>Harpellales</taxon>
        <taxon>Legeriomycetaceae</taxon>
        <taxon>Smittium</taxon>
    </lineage>
</organism>
<keyword evidence="7" id="KW-0472">Membrane</keyword>
<feature type="domain" description="Cytochrome b5 heme-binding" evidence="8">
    <location>
        <begin position="55"/>
        <end position="157"/>
    </location>
</feature>
<gene>
    <name evidence="9" type="ORF">BB561_000157</name>
</gene>
<keyword evidence="5" id="KW-0408">Iron</keyword>
<evidence type="ECO:0000256" key="7">
    <source>
        <dbReference type="SAM" id="Phobius"/>
    </source>
</evidence>
<evidence type="ECO:0000313" key="9">
    <source>
        <dbReference type="EMBL" id="PVU98017.1"/>
    </source>
</evidence>
<keyword evidence="10" id="KW-1185">Reference proteome</keyword>
<protein>
    <recommendedName>
        <fullName evidence="8">Cytochrome b5 heme-binding domain-containing protein</fullName>
    </recommendedName>
</protein>
<dbReference type="Pfam" id="PF00173">
    <property type="entry name" value="Cyt-b5"/>
    <property type="match status" value="1"/>
</dbReference>
<dbReference type="GO" id="GO:0046872">
    <property type="term" value="F:metal ion binding"/>
    <property type="evidence" value="ECO:0007669"/>
    <property type="project" value="UniProtKB-KW"/>
</dbReference>
<proteinExistence type="inferred from homology"/>
<evidence type="ECO:0000256" key="2">
    <source>
        <dbReference type="ARBA" id="ARBA00022617"/>
    </source>
</evidence>
<dbReference type="EMBL" id="MBFR01000004">
    <property type="protein sequence ID" value="PVU98017.1"/>
    <property type="molecule type" value="Genomic_DNA"/>
</dbReference>
<sequence>MLTLEYILLRIQEPLNLSLLIISSVAFYLIFFKTNSIPLETEEPKHPTTLAISEYSLEELREFNGTGPTKLIFICIKDKIYDVTEKPQFYGPDGPYGSYSGRDATIALAKNSTTSEFIPKPGDPKYDLSTLNAAELEALNGWASFFNEKYQVVGSIRY</sequence>
<dbReference type="STRING" id="133385.A0A2T9Z0C3"/>
<dbReference type="GO" id="GO:0005783">
    <property type="term" value="C:endoplasmic reticulum"/>
    <property type="evidence" value="ECO:0007669"/>
    <property type="project" value="UniProtKB-SubCell"/>
</dbReference>
<dbReference type="SMART" id="SM01117">
    <property type="entry name" value="Cyt-b5"/>
    <property type="match status" value="1"/>
</dbReference>
<comment type="caution">
    <text evidence="9">The sequence shown here is derived from an EMBL/GenBank/DDBJ whole genome shotgun (WGS) entry which is preliminary data.</text>
</comment>
<keyword evidence="7" id="KW-0812">Transmembrane</keyword>
<accession>A0A2T9Z0C3</accession>
<dbReference type="AlphaFoldDB" id="A0A2T9Z0C3"/>
<comment type="subcellular location">
    <subcellularLocation>
        <location evidence="1">Endoplasmic reticulum</location>
    </subcellularLocation>
</comment>
<dbReference type="SUPFAM" id="SSF55856">
    <property type="entry name" value="Cytochrome b5-like heme/steroid binding domain"/>
    <property type="match status" value="1"/>
</dbReference>
<keyword evidence="7" id="KW-1133">Transmembrane helix</keyword>
<dbReference type="InterPro" id="IPR050577">
    <property type="entry name" value="MAPR/NEUFC/NENF-like"/>
</dbReference>
<dbReference type="InterPro" id="IPR001199">
    <property type="entry name" value="Cyt_B5-like_heme/steroid-bd"/>
</dbReference>
<dbReference type="OrthoDB" id="899at2759"/>